<organism evidence="1 2">
    <name type="scientific">Xenopus laevis</name>
    <name type="common">African clawed frog</name>
    <dbReference type="NCBI Taxonomy" id="8355"/>
    <lineage>
        <taxon>Eukaryota</taxon>
        <taxon>Metazoa</taxon>
        <taxon>Chordata</taxon>
        <taxon>Craniata</taxon>
        <taxon>Vertebrata</taxon>
        <taxon>Euteleostomi</taxon>
        <taxon>Amphibia</taxon>
        <taxon>Batrachia</taxon>
        <taxon>Anura</taxon>
        <taxon>Pipoidea</taxon>
        <taxon>Pipidae</taxon>
        <taxon>Xenopodinae</taxon>
        <taxon>Xenopus</taxon>
        <taxon>Xenopus</taxon>
    </lineage>
</organism>
<evidence type="ECO:0000313" key="1">
    <source>
        <dbReference type="EMBL" id="OCT67043.1"/>
    </source>
</evidence>
<dbReference type="Proteomes" id="UP000694892">
    <property type="component" value="Chromosome 8L"/>
</dbReference>
<name>A0A974C5U4_XENLA</name>
<evidence type="ECO:0000313" key="2">
    <source>
        <dbReference type="Proteomes" id="UP000694892"/>
    </source>
</evidence>
<proteinExistence type="predicted"/>
<accession>A0A974C5U4</accession>
<protein>
    <submittedName>
        <fullName evidence="1">Uncharacterized protein</fullName>
    </submittedName>
</protein>
<dbReference type="AlphaFoldDB" id="A0A974C5U4"/>
<gene>
    <name evidence="1" type="ORF">XELAEV_18038325mg</name>
</gene>
<dbReference type="EMBL" id="CM004480">
    <property type="protein sequence ID" value="OCT67043.1"/>
    <property type="molecule type" value="Genomic_DNA"/>
</dbReference>
<sequence>MEDPNSRTRALIVTSGRSYVSCREHHFIGGCRPEMESQTGSRKHFVGQNLDKKKLMSLSVCNLTESPENKSIKLPQDIL</sequence>
<reference evidence="2" key="1">
    <citation type="journal article" date="2016" name="Nature">
        <title>Genome evolution in the allotetraploid frog Xenopus laevis.</title>
        <authorList>
            <person name="Session A.M."/>
            <person name="Uno Y."/>
            <person name="Kwon T."/>
            <person name="Chapman J.A."/>
            <person name="Toyoda A."/>
            <person name="Takahashi S."/>
            <person name="Fukui A."/>
            <person name="Hikosaka A."/>
            <person name="Suzuki A."/>
            <person name="Kondo M."/>
            <person name="van Heeringen S.J."/>
            <person name="Quigley I."/>
            <person name="Heinz S."/>
            <person name="Ogino H."/>
            <person name="Ochi H."/>
            <person name="Hellsten U."/>
            <person name="Lyons J.B."/>
            <person name="Simakov O."/>
            <person name="Putnam N."/>
            <person name="Stites J."/>
            <person name="Kuroki Y."/>
            <person name="Tanaka T."/>
            <person name="Michiue T."/>
            <person name="Watanabe M."/>
            <person name="Bogdanovic O."/>
            <person name="Lister R."/>
            <person name="Georgiou G."/>
            <person name="Paranjpe S.S."/>
            <person name="van Kruijsbergen I."/>
            <person name="Shu S."/>
            <person name="Carlson J."/>
            <person name="Kinoshita T."/>
            <person name="Ohta Y."/>
            <person name="Mawaribuchi S."/>
            <person name="Jenkins J."/>
            <person name="Grimwood J."/>
            <person name="Schmutz J."/>
            <person name="Mitros T."/>
            <person name="Mozaffari S.V."/>
            <person name="Suzuki Y."/>
            <person name="Haramoto Y."/>
            <person name="Yamamoto T.S."/>
            <person name="Takagi C."/>
            <person name="Heald R."/>
            <person name="Miller K."/>
            <person name="Haudenschild C."/>
            <person name="Kitzman J."/>
            <person name="Nakayama T."/>
            <person name="Izutsu Y."/>
            <person name="Robert J."/>
            <person name="Fortriede J."/>
            <person name="Burns K."/>
            <person name="Lotay V."/>
            <person name="Karimi K."/>
            <person name="Yasuoka Y."/>
            <person name="Dichmann D.S."/>
            <person name="Flajnik M.F."/>
            <person name="Houston D.W."/>
            <person name="Shendure J."/>
            <person name="DuPasquier L."/>
            <person name="Vize P.D."/>
            <person name="Zorn A.M."/>
            <person name="Ito M."/>
            <person name="Marcotte E.M."/>
            <person name="Wallingford J.B."/>
            <person name="Ito Y."/>
            <person name="Asashima M."/>
            <person name="Ueno N."/>
            <person name="Matsuda Y."/>
            <person name="Veenstra G.J."/>
            <person name="Fujiyama A."/>
            <person name="Harland R.M."/>
            <person name="Taira M."/>
            <person name="Rokhsar D.S."/>
        </authorList>
    </citation>
    <scope>NUCLEOTIDE SEQUENCE [LARGE SCALE GENOMIC DNA]</scope>
    <source>
        <strain evidence="2">J</strain>
    </source>
</reference>